<feature type="region of interest" description="Disordered" evidence="1">
    <location>
        <begin position="92"/>
        <end position="117"/>
    </location>
</feature>
<sequence>MSPPPITVTVLLRQIADWLTDAAALARAAATCAESGSEAEAVRLSLDLDERLHEAEGLHCAVRLIARLQADGPLPADASGLGIVLDAQPRSGDVPVRGSGRWRRPVSPPEARTSTMTHLTETQRRLIEAATHIPTGSWSHCRRCGAGPSHGSRQRCWRGAWPRTVGPDDPAWRSEADGRRIGLRQVVGTSDPESTEGNRCSRCENGGRTATHTRWDRTHCSVAAAR</sequence>
<evidence type="ECO:0000313" key="2">
    <source>
        <dbReference type="EMBL" id="KMO37237.1"/>
    </source>
</evidence>
<accession>A0A0J6SUM7</accession>
<keyword evidence="3" id="KW-1185">Reference proteome</keyword>
<proteinExistence type="predicted"/>
<dbReference type="AlphaFoldDB" id="A0A0J6SUM7"/>
<comment type="caution">
    <text evidence="2">The sequence shown here is derived from an EMBL/GenBank/DDBJ whole genome shotgun (WGS) entry which is preliminary data.</text>
</comment>
<name>A0A0J6SUM7_9HYPH</name>
<evidence type="ECO:0000313" key="3">
    <source>
        <dbReference type="Proteomes" id="UP000035955"/>
    </source>
</evidence>
<reference evidence="2 3" key="1">
    <citation type="submission" date="2015-03" db="EMBL/GenBank/DDBJ databases">
        <title>Genome sequencing of Methylobacterium variabile DSM 16961.</title>
        <authorList>
            <person name="Chaudhry V."/>
            <person name="Patil P.B."/>
        </authorList>
    </citation>
    <scope>NUCLEOTIDE SEQUENCE [LARGE SCALE GENOMIC DNA]</scope>
    <source>
        <strain evidence="2 3">DSM 16961</strain>
    </source>
</reference>
<dbReference type="Proteomes" id="UP000035955">
    <property type="component" value="Unassembled WGS sequence"/>
</dbReference>
<dbReference type="EMBL" id="LABY01000087">
    <property type="protein sequence ID" value="KMO37237.1"/>
    <property type="molecule type" value="Genomic_DNA"/>
</dbReference>
<dbReference type="RefSeq" id="WP_048444786.1">
    <property type="nucleotide sequence ID" value="NZ_LABY01000087.1"/>
</dbReference>
<dbReference type="PATRIC" id="fig|298794.3.peg.7541"/>
<protein>
    <submittedName>
        <fullName evidence="2">Uncharacterized protein</fullName>
    </submittedName>
</protein>
<organism evidence="2 3">
    <name type="scientific">Methylobacterium variabile</name>
    <dbReference type="NCBI Taxonomy" id="298794"/>
    <lineage>
        <taxon>Bacteria</taxon>
        <taxon>Pseudomonadati</taxon>
        <taxon>Pseudomonadota</taxon>
        <taxon>Alphaproteobacteria</taxon>
        <taxon>Hyphomicrobiales</taxon>
        <taxon>Methylobacteriaceae</taxon>
        <taxon>Methylobacterium</taxon>
    </lineage>
</organism>
<evidence type="ECO:0000256" key="1">
    <source>
        <dbReference type="SAM" id="MobiDB-lite"/>
    </source>
</evidence>
<gene>
    <name evidence="2" type="ORF">VQ02_13845</name>
</gene>